<dbReference type="Proteomes" id="UP001208938">
    <property type="component" value="Unassembled WGS sequence"/>
</dbReference>
<accession>A0ABT3H1I9</accession>
<keyword evidence="4" id="KW-1185">Reference proteome</keyword>
<organism evidence="3 4">
    <name type="scientific">Pararhodobacter zhoushanensis</name>
    <dbReference type="NCBI Taxonomy" id="2479545"/>
    <lineage>
        <taxon>Bacteria</taxon>
        <taxon>Pseudomonadati</taxon>
        <taxon>Pseudomonadota</taxon>
        <taxon>Alphaproteobacteria</taxon>
        <taxon>Rhodobacterales</taxon>
        <taxon>Paracoccaceae</taxon>
        <taxon>Pararhodobacter</taxon>
    </lineage>
</organism>
<feature type="transmembrane region" description="Helical" evidence="1">
    <location>
        <begin position="12"/>
        <end position="32"/>
    </location>
</feature>
<name>A0ABT3H1I9_9RHOB</name>
<keyword evidence="1" id="KW-0812">Transmembrane</keyword>
<sequence length="551" mass="57653">MISQARAETSGAVAVLFILILPVLLVAAGAAIDLAQINAERRYVQSGADLAALSAAHHLTSAEDARSAARQTVAANAVYPTYSLSDADIVFGSSPQRGRFVPAADQTSTVGVTAVQVRIRAPARLYLLNLFMSEDALIVDRSAVAAVEPPRVSFSLTNCLATLRLLDPILRPLIGVAVDVLCSGRGVDTRVDLFPMLSDLAVSANLLTPSGDPVTYGEVLDAELPVASILTALTGIPVPPAQGRAIRLGDVLVVPADLRGVRVDTPVHAAQVQAGDLVLASAELLAMNVVSVDTTLTLGPFANVQAAVRVSEPRRIVMNVLPGSPEAYAQTSQIRVELDRLSILGIFTLRLNLRLANARATLSDEGDTCAMDGGAEIAVFDPVDASLIDLDLMTQVTGLPVGSQALGMHAETESTRETRRVSFTRQQYLDDPVVRFGPTGIAAEEAAVDLLTNRLSSMLDQTAETIQNARSVQQCTSLLGCLGNVVDAVGALLSSIASSVLVTSVNIANGLGADGTLTNALLADLIGLQLARADLELLEVVCGSDVPRLVR</sequence>
<dbReference type="InterPro" id="IPR028087">
    <property type="entry name" value="Tad_N"/>
</dbReference>
<feature type="domain" description="Putative Flp pilus-assembly TadG-like N-terminal" evidence="2">
    <location>
        <begin position="11"/>
        <end position="56"/>
    </location>
</feature>
<proteinExistence type="predicted"/>
<dbReference type="RefSeq" id="WP_264506516.1">
    <property type="nucleotide sequence ID" value="NZ_JAPDFL010000001.1"/>
</dbReference>
<evidence type="ECO:0000313" key="3">
    <source>
        <dbReference type="EMBL" id="MCW1933633.1"/>
    </source>
</evidence>
<keyword evidence="1" id="KW-1133">Transmembrane helix</keyword>
<keyword evidence="1" id="KW-0472">Membrane</keyword>
<reference evidence="3 4" key="1">
    <citation type="submission" date="2022-10" db="EMBL/GenBank/DDBJ databases">
        <title>Pararhodobacter sp. nov., isolated from marine algae.</title>
        <authorList>
            <person name="Choi B.J."/>
            <person name="Kim J.M."/>
            <person name="Lee J.K."/>
            <person name="Choi D.G."/>
            <person name="Jeon C.O."/>
        </authorList>
    </citation>
    <scope>NUCLEOTIDE SEQUENCE [LARGE SCALE GENOMIC DNA]</scope>
    <source>
        <strain evidence="3 4">ZQ420</strain>
    </source>
</reference>
<evidence type="ECO:0000259" key="2">
    <source>
        <dbReference type="Pfam" id="PF13400"/>
    </source>
</evidence>
<gene>
    <name evidence="3" type="ORF">OKW52_15555</name>
</gene>
<protein>
    <submittedName>
        <fullName evidence="3">Pilus assembly protein TadG-related protein</fullName>
    </submittedName>
</protein>
<dbReference type="EMBL" id="JAPDFL010000001">
    <property type="protein sequence ID" value="MCW1933633.1"/>
    <property type="molecule type" value="Genomic_DNA"/>
</dbReference>
<dbReference type="Pfam" id="PF13400">
    <property type="entry name" value="Tad"/>
    <property type="match status" value="1"/>
</dbReference>
<evidence type="ECO:0000313" key="4">
    <source>
        <dbReference type="Proteomes" id="UP001208938"/>
    </source>
</evidence>
<evidence type="ECO:0000256" key="1">
    <source>
        <dbReference type="SAM" id="Phobius"/>
    </source>
</evidence>
<comment type="caution">
    <text evidence="3">The sequence shown here is derived from an EMBL/GenBank/DDBJ whole genome shotgun (WGS) entry which is preliminary data.</text>
</comment>